<reference evidence="3 4" key="1">
    <citation type="submission" date="2017-05" db="EMBL/GenBank/DDBJ databases">
        <title>Vagococcus spp. assemblies.</title>
        <authorList>
            <person name="Gulvik C.A."/>
        </authorList>
    </citation>
    <scope>NUCLEOTIDE SEQUENCE [LARGE SCALE GENOMIC DNA]</scope>
    <source>
        <strain evidence="3 4">SS1994</strain>
    </source>
</reference>
<evidence type="ECO:0000256" key="1">
    <source>
        <dbReference type="SAM" id="Phobius"/>
    </source>
</evidence>
<sequence length="363" mass="40814">MVLVCVERRSSFMKKRTLFAIVIAILFMIIGGVGTFFTQKQLINEREENAINKKIPTKENKTLNIHFSSSTLVTITKSDDDNIYMNKQGVDFKLDKTTQADCTFTEEKDISSLTINNPTVNHDSRYPFSIINFNSYTDDTVYLRIPQHYEAIHINGENINLSMYDFSIDNMEFNISTGSISLQDVRANHISQTKSDTDFMIQDSKVLDTLNVNSKQYDINVLNTTAKQMTLSTGMGNIFTGNTKGELNISSEDGDVSINHTTGKSTITTKHGDILFHDDAIDFDTTLSSTNGDITIETDTSSIDHNHIDFETSLGDISIFNKNLSSERKYKTNKGKISIKATTKNGEIDVEELDSEDTHYGYD</sequence>
<proteinExistence type="predicted"/>
<evidence type="ECO:0000259" key="2">
    <source>
        <dbReference type="Pfam" id="PF13349"/>
    </source>
</evidence>
<dbReference type="InterPro" id="IPR025164">
    <property type="entry name" value="Toastrack_DUF4097"/>
</dbReference>
<feature type="domain" description="DUF4097" evidence="2">
    <location>
        <begin position="195"/>
        <end position="350"/>
    </location>
</feature>
<evidence type="ECO:0000313" key="4">
    <source>
        <dbReference type="Proteomes" id="UP000288490"/>
    </source>
</evidence>
<keyword evidence="4" id="KW-1185">Reference proteome</keyword>
<protein>
    <recommendedName>
        <fullName evidence="2">DUF4097 domain-containing protein</fullName>
    </recommendedName>
</protein>
<keyword evidence="1" id="KW-0472">Membrane</keyword>
<dbReference type="OrthoDB" id="2199251at2"/>
<gene>
    <name evidence="3" type="ORF">CBF36_07890</name>
</gene>
<keyword evidence="1" id="KW-0812">Transmembrane</keyword>
<dbReference type="Pfam" id="PF13349">
    <property type="entry name" value="DUF4097"/>
    <property type="match status" value="1"/>
</dbReference>
<comment type="caution">
    <text evidence="3">The sequence shown here is derived from an EMBL/GenBank/DDBJ whole genome shotgun (WGS) entry which is preliminary data.</text>
</comment>
<evidence type="ECO:0000313" key="3">
    <source>
        <dbReference type="EMBL" id="RST93126.1"/>
    </source>
</evidence>
<keyword evidence="1" id="KW-1133">Transmembrane helix</keyword>
<accession>A0A429ZHG4</accession>
<feature type="transmembrane region" description="Helical" evidence="1">
    <location>
        <begin position="18"/>
        <end position="37"/>
    </location>
</feature>
<organism evidence="3 4">
    <name type="scientific">Vagococcus bubulae</name>
    <dbReference type="NCBI Taxonomy" id="1977868"/>
    <lineage>
        <taxon>Bacteria</taxon>
        <taxon>Bacillati</taxon>
        <taxon>Bacillota</taxon>
        <taxon>Bacilli</taxon>
        <taxon>Lactobacillales</taxon>
        <taxon>Enterococcaceae</taxon>
        <taxon>Vagococcus</taxon>
    </lineage>
</organism>
<name>A0A429ZHG4_9ENTE</name>
<dbReference type="Proteomes" id="UP000288490">
    <property type="component" value="Unassembled WGS sequence"/>
</dbReference>
<dbReference type="EMBL" id="NGJT01000013">
    <property type="protein sequence ID" value="RST93126.1"/>
    <property type="molecule type" value="Genomic_DNA"/>
</dbReference>
<dbReference type="AlphaFoldDB" id="A0A429ZHG4"/>